<feature type="domain" description="FAD dependent oxidoreductase" evidence="2">
    <location>
        <begin position="27"/>
        <end position="381"/>
    </location>
</feature>
<gene>
    <name evidence="3" type="ORF">WJ33_27560</name>
</gene>
<dbReference type="Pfam" id="PF01266">
    <property type="entry name" value="DAO"/>
    <property type="match status" value="1"/>
</dbReference>
<dbReference type="PANTHER" id="PTHR13847">
    <property type="entry name" value="SARCOSINE DEHYDROGENASE-RELATED"/>
    <property type="match status" value="1"/>
</dbReference>
<accession>A0A124RAB3</accession>
<dbReference type="GO" id="GO:0005737">
    <property type="term" value="C:cytoplasm"/>
    <property type="evidence" value="ECO:0007669"/>
    <property type="project" value="TreeGrafter"/>
</dbReference>
<dbReference type="SUPFAM" id="SSF51905">
    <property type="entry name" value="FAD/NAD(P)-binding domain"/>
    <property type="match status" value="1"/>
</dbReference>
<dbReference type="Gene3D" id="3.50.50.60">
    <property type="entry name" value="FAD/NAD(P)-binding domain"/>
    <property type="match status" value="1"/>
</dbReference>
<dbReference type="RefSeq" id="WP_059752976.1">
    <property type="nucleotide sequence ID" value="NZ_LOXM01000151.1"/>
</dbReference>
<dbReference type="EMBL" id="LOXM01000151">
    <property type="protein sequence ID" value="KVG64054.1"/>
    <property type="molecule type" value="Genomic_DNA"/>
</dbReference>
<dbReference type="InterPro" id="IPR036188">
    <property type="entry name" value="FAD/NAD-bd_sf"/>
</dbReference>
<proteinExistence type="predicted"/>
<reference evidence="3 4" key="1">
    <citation type="submission" date="2015-11" db="EMBL/GenBank/DDBJ databases">
        <title>Expanding the genomic diversity of Burkholderia species for the development of highly accurate diagnostics.</title>
        <authorList>
            <person name="Sahl J."/>
            <person name="Keim P."/>
            <person name="Wagner D."/>
        </authorList>
    </citation>
    <scope>NUCLEOTIDE SEQUENCE [LARGE SCALE GENOMIC DNA]</scope>
    <source>
        <strain evidence="3 4">MSMB2036</strain>
    </source>
</reference>
<dbReference type="Gene3D" id="3.30.9.10">
    <property type="entry name" value="D-Amino Acid Oxidase, subunit A, domain 2"/>
    <property type="match status" value="1"/>
</dbReference>
<name>A0A124RAB3_9BURK</name>
<dbReference type="GO" id="GO:0016491">
    <property type="term" value="F:oxidoreductase activity"/>
    <property type="evidence" value="ECO:0007669"/>
    <property type="project" value="UniProtKB-KW"/>
</dbReference>
<evidence type="ECO:0000256" key="1">
    <source>
        <dbReference type="ARBA" id="ARBA00023002"/>
    </source>
</evidence>
<dbReference type="AlphaFoldDB" id="A0A124RAB3"/>
<evidence type="ECO:0000259" key="2">
    <source>
        <dbReference type="Pfam" id="PF01266"/>
    </source>
</evidence>
<evidence type="ECO:0000313" key="3">
    <source>
        <dbReference type="EMBL" id="KVG64054.1"/>
    </source>
</evidence>
<dbReference type="Proteomes" id="UP000064029">
    <property type="component" value="Unassembled WGS sequence"/>
</dbReference>
<comment type="caution">
    <text evidence="3">The sequence shown here is derived from an EMBL/GenBank/DDBJ whole genome shotgun (WGS) entry which is preliminary data.</text>
</comment>
<dbReference type="InterPro" id="IPR006076">
    <property type="entry name" value="FAD-dep_OxRdtase"/>
</dbReference>
<organism evidence="3 4">
    <name type="scientific">Burkholderia ubonensis</name>
    <dbReference type="NCBI Taxonomy" id="101571"/>
    <lineage>
        <taxon>Bacteria</taxon>
        <taxon>Pseudomonadati</taxon>
        <taxon>Pseudomonadota</taxon>
        <taxon>Betaproteobacteria</taxon>
        <taxon>Burkholderiales</taxon>
        <taxon>Burkholderiaceae</taxon>
        <taxon>Burkholderia</taxon>
        <taxon>Burkholderia cepacia complex</taxon>
    </lineage>
</organism>
<protein>
    <submittedName>
        <fullName evidence="3">FAD-dependent oxidoreductase</fullName>
    </submittedName>
</protein>
<keyword evidence="1" id="KW-0560">Oxidoreductase</keyword>
<dbReference type="PANTHER" id="PTHR13847:SF281">
    <property type="entry name" value="FAD DEPENDENT OXIDOREDUCTASE DOMAIN-CONTAINING PROTEIN"/>
    <property type="match status" value="1"/>
</dbReference>
<sequence>MKLESFWLATAPPFVDGATGPVPACADVVVVGGGFTGLSAALSLARKGVDVVLVDASRIHGEASGRNGGHCSPGTAQSLPELIERYGEQIAMQHYQAYTDAVDYVEQLIAREHIDCSFVRPGKLKLASKPTHMAGITRNYEALRKHLHLDVELLSASDVRNEIGSDAFHGGLLDRRGGQMHMGRFGTGLATAAARYGARIFERAAVTELTNLGGDRHRVTTTKGEIEAGRVLLATGCSNHGPFDWWQRRIVPIGSFVIVTEPIPQLLDRALPNRRNYVTSLNFGNYFRTTDDDRLVWGGRAQFARSNPSSDRKSGRILKDALDRLLPDLRDVRIDYCWGGLVEATADRLPAAGKHDGLYYSVAYSGHGTQMSTYMGDVMADIVMGAARSNPWARNEWKALPGYAGREWFLPLVGAYFRFKDAVS</sequence>
<evidence type="ECO:0000313" key="4">
    <source>
        <dbReference type="Proteomes" id="UP000064029"/>
    </source>
</evidence>
<dbReference type="OrthoDB" id="9342835at2"/>